<evidence type="ECO:0000313" key="6">
    <source>
        <dbReference type="EMBL" id="RJF94717.1"/>
    </source>
</evidence>
<dbReference type="PRINTS" id="PR00039">
    <property type="entry name" value="HTHLYSR"/>
</dbReference>
<dbReference type="InterPro" id="IPR036388">
    <property type="entry name" value="WH-like_DNA-bd_sf"/>
</dbReference>
<gene>
    <name evidence="6" type="ORF">D3874_02550</name>
</gene>
<dbReference type="InterPro" id="IPR005119">
    <property type="entry name" value="LysR_subst-bd"/>
</dbReference>
<dbReference type="Pfam" id="PF00126">
    <property type="entry name" value="HTH_1"/>
    <property type="match status" value="1"/>
</dbReference>
<dbReference type="PANTHER" id="PTHR30126">
    <property type="entry name" value="HTH-TYPE TRANSCRIPTIONAL REGULATOR"/>
    <property type="match status" value="1"/>
</dbReference>
<comment type="similarity">
    <text evidence="1">Belongs to the LysR transcriptional regulatory family.</text>
</comment>
<organism evidence="6 7">
    <name type="scientific">Oleomonas cavernae</name>
    <dbReference type="NCBI Taxonomy" id="2320859"/>
    <lineage>
        <taxon>Bacteria</taxon>
        <taxon>Pseudomonadati</taxon>
        <taxon>Pseudomonadota</taxon>
        <taxon>Alphaproteobacteria</taxon>
        <taxon>Acetobacterales</taxon>
        <taxon>Acetobacteraceae</taxon>
        <taxon>Oleomonas</taxon>
    </lineage>
</organism>
<dbReference type="PROSITE" id="PS50931">
    <property type="entry name" value="HTH_LYSR"/>
    <property type="match status" value="1"/>
</dbReference>
<evidence type="ECO:0000256" key="2">
    <source>
        <dbReference type="ARBA" id="ARBA00023015"/>
    </source>
</evidence>
<keyword evidence="2" id="KW-0805">Transcription regulation</keyword>
<dbReference type="Pfam" id="PF03466">
    <property type="entry name" value="LysR_substrate"/>
    <property type="match status" value="1"/>
</dbReference>
<dbReference type="Gene3D" id="1.10.10.10">
    <property type="entry name" value="Winged helix-like DNA-binding domain superfamily/Winged helix DNA-binding domain"/>
    <property type="match status" value="1"/>
</dbReference>
<keyword evidence="3" id="KW-0238">DNA-binding</keyword>
<dbReference type="AlphaFoldDB" id="A0A418WU27"/>
<dbReference type="PANTHER" id="PTHR30126:SF98">
    <property type="entry name" value="HTH-TYPE TRANSCRIPTIONAL ACTIVATOR BAUR"/>
    <property type="match status" value="1"/>
</dbReference>
<evidence type="ECO:0000259" key="5">
    <source>
        <dbReference type="PROSITE" id="PS50931"/>
    </source>
</evidence>
<proteinExistence type="inferred from homology"/>
<name>A0A418WU27_9PROT</name>
<protein>
    <submittedName>
        <fullName evidence="6">LysR family transcriptional regulator</fullName>
    </submittedName>
</protein>
<dbReference type="InterPro" id="IPR036390">
    <property type="entry name" value="WH_DNA-bd_sf"/>
</dbReference>
<dbReference type="GO" id="GO:0003700">
    <property type="term" value="F:DNA-binding transcription factor activity"/>
    <property type="evidence" value="ECO:0007669"/>
    <property type="project" value="InterPro"/>
</dbReference>
<sequence length="326" mass="36196">MSAGRLRAPEAPTLSSKIPRVDTNLFQRIDLNLFRIFLEISRAGGIGAAARRLNVQQPSVSLALKRLEGHLDAVLCSRNTKGIVLTPAGRVVAAFAERIFQQVQSLPPSVAAAAGEIEGLLTIRAVSGVVSPELDATLEAMYRRHPRIRLHIEIAPHRLMLEALQKGAAEACISFDSAPRADLLYEPLMRERQQLYCGRSHPLYGAHVTNPESLFDQRFIVAGLDEPDDVRHFRQRYRLGEVPVGEAENLTEAQRMIRLGIGIGFLPTPVIEDTARRQEFWPILPSAMLPNYLLYLITKPAAQQTLPTQLFLAEIRRRLAARGGPI</sequence>
<dbReference type="Proteomes" id="UP000284605">
    <property type="component" value="Unassembled WGS sequence"/>
</dbReference>
<evidence type="ECO:0000256" key="4">
    <source>
        <dbReference type="ARBA" id="ARBA00023163"/>
    </source>
</evidence>
<comment type="caution">
    <text evidence="6">The sequence shown here is derived from an EMBL/GenBank/DDBJ whole genome shotgun (WGS) entry which is preliminary data.</text>
</comment>
<feature type="domain" description="HTH lysR-type" evidence="5">
    <location>
        <begin position="29"/>
        <end position="86"/>
    </location>
</feature>
<dbReference type="EMBL" id="QYUK01000008">
    <property type="protein sequence ID" value="RJF94717.1"/>
    <property type="molecule type" value="Genomic_DNA"/>
</dbReference>
<dbReference type="CDD" id="cd05466">
    <property type="entry name" value="PBP2_LTTR_substrate"/>
    <property type="match status" value="1"/>
</dbReference>
<dbReference type="Gene3D" id="3.40.190.290">
    <property type="match status" value="1"/>
</dbReference>
<dbReference type="SUPFAM" id="SSF53850">
    <property type="entry name" value="Periplasmic binding protein-like II"/>
    <property type="match status" value="1"/>
</dbReference>
<reference evidence="6 7" key="1">
    <citation type="submission" date="2018-09" db="EMBL/GenBank/DDBJ databases">
        <authorList>
            <person name="Zhu H."/>
        </authorList>
    </citation>
    <scope>NUCLEOTIDE SEQUENCE [LARGE SCALE GENOMIC DNA]</scope>
    <source>
        <strain evidence="6 7">K1W22B-8</strain>
    </source>
</reference>
<dbReference type="GO" id="GO:0000976">
    <property type="term" value="F:transcription cis-regulatory region binding"/>
    <property type="evidence" value="ECO:0007669"/>
    <property type="project" value="TreeGrafter"/>
</dbReference>
<evidence type="ECO:0000313" key="7">
    <source>
        <dbReference type="Proteomes" id="UP000284605"/>
    </source>
</evidence>
<evidence type="ECO:0000256" key="3">
    <source>
        <dbReference type="ARBA" id="ARBA00023125"/>
    </source>
</evidence>
<evidence type="ECO:0000256" key="1">
    <source>
        <dbReference type="ARBA" id="ARBA00009437"/>
    </source>
</evidence>
<dbReference type="OrthoDB" id="7506954at2"/>
<accession>A0A418WU27</accession>
<keyword evidence="4" id="KW-0804">Transcription</keyword>
<dbReference type="SUPFAM" id="SSF46785">
    <property type="entry name" value="Winged helix' DNA-binding domain"/>
    <property type="match status" value="1"/>
</dbReference>
<dbReference type="InterPro" id="IPR000847">
    <property type="entry name" value="LysR_HTH_N"/>
</dbReference>
<keyword evidence="7" id="KW-1185">Reference proteome</keyword>